<name>A0A9D2EKT2_9FIRM</name>
<feature type="compositionally biased region" description="Basic and acidic residues" evidence="1">
    <location>
        <begin position="103"/>
        <end position="142"/>
    </location>
</feature>
<proteinExistence type="predicted"/>
<feature type="transmembrane region" description="Helical" evidence="2">
    <location>
        <begin position="197"/>
        <end position="223"/>
    </location>
</feature>
<comment type="caution">
    <text evidence="3">The sequence shown here is derived from an EMBL/GenBank/DDBJ whole genome shotgun (WGS) entry which is preliminary data.</text>
</comment>
<keyword evidence="2" id="KW-0812">Transmembrane</keyword>
<reference evidence="3" key="1">
    <citation type="journal article" date="2021" name="PeerJ">
        <title>Extensive microbial diversity within the chicken gut microbiome revealed by metagenomics and culture.</title>
        <authorList>
            <person name="Gilroy R."/>
            <person name="Ravi A."/>
            <person name="Getino M."/>
            <person name="Pursley I."/>
            <person name="Horton D.L."/>
            <person name="Alikhan N.F."/>
            <person name="Baker D."/>
            <person name="Gharbi K."/>
            <person name="Hall N."/>
            <person name="Watson M."/>
            <person name="Adriaenssens E.M."/>
            <person name="Foster-Nyarko E."/>
            <person name="Jarju S."/>
            <person name="Secka A."/>
            <person name="Antonio M."/>
            <person name="Oren A."/>
            <person name="Chaudhuri R.R."/>
            <person name="La Ragione R."/>
            <person name="Hildebrand F."/>
            <person name="Pallen M.J."/>
        </authorList>
    </citation>
    <scope>NUCLEOTIDE SEQUENCE</scope>
    <source>
        <strain evidence="3">CHK179-28034</strain>
    </source>
</reference>
<dbReference type="Proteomes" id="UP000824049">
    <property type="component" value="Unassembled WGS sequence"/>
</dbReference>
<dbReference type="EMBL" id="DXBR01000037">
    <property type="protein sequence ID" value="HIZ38966.1"/>
    <property type="molecule type" value="Genomic_DNA"/>
</dbReference>
<feature type="region of interest" description="Disordered" evidence="1">
    <location>
        <begin position="98"/>
        <end position="142"/>
    </location>
</feature>
<reference evidence="3" key="2">
    <citation type="submission" date="2021-04" db="EMBL/GenBank/DDBJ databases">
        <authorList>
            <person name="Gilroy R."/>
        </authorList>
    </citation>
    <scope>NUCLEOTIDE SEQUENCE</scope>
    <source>
        <strain evidence="3">CHK179-28034</strain>
    </source>
</reference>
<organism evidence="3 4">
    <name type="scientific">Candidatus Anaerobutyricum stercoris</name>
    <dbReference type="NCBI Taxonomy" id="2838457"/>
    <lineage>
        <taxon>Bacteria</taxon>
        <taxon>Bacillati</taxon>
        <taxon>Bacillota</taxon>
        <taxon>Clostridia</taxon>
        <taxon>Lachnospirales</taxon>
        <taxon>Lachnospiraceae</taxon>
        <taxon>Anaerobutyricum</taxon>
    </lineage>
</organism>
<dbReference type="AlphaFoldDB" id="A0A9D2EKT2"/>
<accession>A0A9D2EKT2</accession>
<dbReference type="Pfam" id="PF22564">
    <property type="entry name" value="HAAS"/>
    <property type="match status" value="1"/>
</dbReference>
<gene>
    <name evidence="3" type="ORF">H9968_03430</name>
</gene>
<protein>
    <submittedName>
        <fullName evidence="3">DUF1700 domain-containing protein</fullName>
    </submittedName>
</protein>
<evidence type="ECO:0000313" key="3">
    <source>
        <dbReference type="EMBL" id="HIZ38966.1"/>
    </source>
</evidence>
<keyword evidence="2" id="KW-1133">Transmembrane helix</keyword>
<sequence>MNKKEFLNVMEKRLSVLEAQEREDMLSEYAQHIELKMESGMSEQEAIDDFGDIDSLIAEILEAYHIDPSYKEQQKKGAAEGIGKKASGMFNKSRQSLSNFMEQQKEKQEQRMEQKRKEDLEKPPRWRRKEEGEGSDSRSRDVAKAAAKKTGEIIKKLLIICVKILLVLVLLPSAFMALSSMFGFGVMAVLLLQGYPLFGAALVMLGCVMGFGALSLFIVTFIISRWTERKDVEA</sequence>
<evidence type="ECO:0000256" key="2">
    <source>
        <dbReference type="SAM" id="Phobius"/>
    </source>
</evidence>
<keyword evidence="2" id="KW-0472">Membrane</keyword>
<evidence type="ECO:0000256" key="1">
    <source>
        <dbReference type="SAM" id="MobiDB-lite"/>
    </source>
</evidence>
<feature type="transmembrane region" description="Helical" evidence="2">
    <location>
        <begin position="158"/>
        <end position="191"/>
    </location>
</feature>
<evidence type="ECO:0000313" key="4">
    <source>
        <dbReference type="Proteomes" id="UP000824049"/>
    </source>
</evidence>